<dbReference type="InterPro" id="IPR001633">
    <property type="entry name" value="EAL_dom"/>
</dbReference>
<feature type="domain" description="EAL" evidence="1">
    <location>
        <begin position="1"/>
        <end position="232"/>
    </location>
</feature>
<dbReference type="GO" id="GO:0071111">
    <property type="term" value="F:cyclic-guanylate-specific phosphodiesterase activity"/>
    <property type="evidence" value="ECO:0007669"/>
    <property type="project" value="InterPro"/>
</dbReference>
<evidence type="ECO:0000259" key="1">
    <source>
        <dbReference type="PROSITE" id="PS50883"/>
    </source>
</evidence>
<dbReference type="InterPro" id="IPR035919">
    <property type="entry name" value="EAL_sf"/>
</dbReference>
<dbReference type="CDD" id="cd01948">
    <property type="entry name" value="EAL"/>
    <property type="match status" value="1"/>
</dbReference>
<protein>
    <submittedName>
        <fullName evidence="2">Diguanylate phosphodiesterase</fullName>
    </submittedName>
</protein>
<dbReference type="PROSITE" id="PS50883">
    <property type="entry name" value="EAL"/>
    <property type="match status" value="1"/>
</dbReference>
<organism evidence="2 3">
    <name type="scientific">Allosphingosinicella deserti</name>
    <dbReference type="NCBI Taxonomy" id="2116704"/>
    <lineage>
        <taxon>Bacteria</taxon>
        <taxon>Pseudomonadati</taxon>
        <taxon>Pseudomonadota</taxon>
        <taxon>Alphaproteobacteria</taxon>
        <taxon>Sphingomonadales</taxon>
        <taxon>Sphingomonadaceae</taxon>
        <taxon>Allosphingosinicella</taxon>
    </lineage>
</organism>
<dbReference type="PANTHER" id="PTHR33121">
    <property type="entry name" value="CYCLIC DI-GMP PHOSPHODIESTERASE PDEF"/>
    <property type="match status" value="1"/>
</dbReference>
<reference evidence="2 3" key="1">
    <citation type="submission" date="2018-03" db="EMBL/GenBank/DDBJ databases">
        <title>The draft genome of Sphingosinicella sp. GL-C-18.</title>
        <authorList>
            <person name="Liu L."/>
            <person name="Li L."/>
            <person name="Liang L."/>
            <person name="Zhang X."/>
            <person name="Wang T."/>
        </authorList>
    </citation>
    <scope>NUCLEOTIDE SEQUENCE [LARGE SCALE GENOMIC DNA]</scope>
    <source>
        <strain evidence="2 3">GL-C-18</strain>
    </source>
</reference>
<dbReference type="InterPro" id="IPR050706">
    <property type="entry name" value="Cyclic-di-GMP_PDE-like"/>
</dbReference>
<dbReference type="OrthoDB" id="1673646at2"/>
<dbReference type="Gene3D" id="3.20.20.450">
    <property type="entry name" value="EAL domain"/>
    <property type="match status" value="1"/>
</dbReference>
<dbReference type="PANTHER" id="PTHR33121:SF15">
    <property type="entry name" value="BLUE LIGHT- AND TEMPERATURE-REGULATED ANTIREPRESSOR BLUF"/>
    <property type="match status" value="1"/>
</dbReference>
<evidence type="ECO:0000313" key="3">
    <source>
        <dbReference type="Proteomes" id="UP000241167"/>
    </source>
</evidence>
<name>A0A2P7QPV7_9SPHN</name>
<evidence type="ECO:0000313" key="2">
    <source>
        <dbReference type="EMBL" id="PSJ40005.1"/>
    </source>
</evidence>
<gene>
    <name evidence="2" type="ORF">C7I55_14710</name>
</gene>
<proteinExistence type="predicted"/>
<dbReference type="EMBL" id="PXYI01000004">
    <property type="protein sequence ID" value="PSJ40005.1"/>
    <property type="molecule type" value="Genomic_DNA"/>
</dbReference>
<dbReference type="SUPFAM" id="SSF141868">
    <property type="entry name" value="EAL domain-like"/>
    <property type="match status" value="1"/>
</dbReference>
<accession>A0A2P7QPV7</accession>
<comment type="caution">
    <text evidence="2">The sequence shown here is derived from an EMBL/GenBank/DDBJ whole genome shotgun (WGS) entry which is preliminary data.</text>
</comment>
<dbReference type="Proteomes" id="UP000241167">
    <property type="component" value="Unassembled WGS sequence"/>
</dbReference>
<sequence length="238" mass="25685">MALQPIVDIETGLPFAYEALVRGLSGEGAGEILRRVTPENRYAFDQRCRVKAIEVAARAGILDSGARLSINFLPNAVYSPKACIQLTLKTAAATNFPTDRLIFEFTENEEMADPDHVANIVKTYQAMGFGTALDDFGAGHAGLNLLARFQPNIIKLDMELVRGIETSLPRRVIVEGIARMCGQLGITLVAEGIETEAELEALRAIGIRYIQGYLIARPLFEGLPAFAIPSASAGHAVA</sequence>
<dbReference type="SMART" id="SM00052">
    <property type="entry name" value="EAL"/>
    <property type="match status" value="1"/>
</dbReference>
<keyword evidence="3" id="KW-1185">Reference proteome</keyword>
<dbReference type="RefSeq" id="WP_106513910.1">
    <property type="nucleotide sequence ID" value="NZ_PXYI01000004.1"/>
</dbReference>
<dbReference type="AlphaFoldDB" id="A0A2P7QPV7"/>
<dbReference type="Pfam" id="PF00563">
    <property type="entry name" value="EAL"/>
    <property type="match status" value="1"/>
</dbReference>